<evidence type="ECO:0000313" key="2">
    <source>
        <dbReference type="EMBL" id="TBT84608.1"/>
    </source>
</evidence>
<evidence type="ECO:0000313" key="3">
    <source>
        <dbReference type="Proteomes" id="UP000292373"/>
    </source>
</evidence>
<keyword evidence="3" id="KW-1185">Reference proteome</keyword>
<feature type="region of interest" description="Disordered" evidence="1">
    <location>
        <begin position="1"/>
        <end position="24"/>
    </location>
</feature>
<organism evidence="2 3">
    <name type="scientific">Propioniciclava sinopodophylli</name>
    <dbReference type="NCBI Taxonomy" id="1837344"/>
    <lineage>
        <taxon>Bacteria</taxon>
        <taxon>Bacillati</taxon>
        <taxon>Actinomycetota</taxon>
        <taxon>Actinomycetes</taxon>
        <taxon>Propionibacteriales</taxon>
        <taxon>Propionibacteriaceae</taxon>
        <taxon>Propioniciclava</taxon>
    </lineage>
</organism>
<dbReference type="RefSeq" id="WP_131168032.1">
    <property type="nucleotide sequence ID" value="NZ_SDMQ01000007.1"/>
</dbReference>
<gene>
    <name evidence="2" type="ORF">ET989_08035</name>
</gene>
<comment type="caution">
    <text evidence="2">The sequence shown here is derived from an EMBL/GenBank/DDBJ whole genome shotgun (WGS) entry which is preliminary data.</text>
</comment>
<reference evidence="2 3" key="1">
    <citation type="submission" date="2019-01" db="EMBL/GenBank/DDBJ databases">
        <title>Lactibacter flavus gen. nov., sp. nov., a novel bacterium of the family Propionibacteriaceae isolated from raw milk and dairy products.</title>
        <authorList>
            <person name="Huptas C."/>
            <person name="Wenning M."/>
            <person name="Breitenwieser F."/>
            <person name="Doll E."/>
            <person name="Von Neubeck M."/>
            <person name="Busse H.-J."/>
            <person name="Scherer S."/>
        </authorList>
    </citation>
    <scope>NUCLEOTIDE SEQUENCE [LARGE SCALE GENOMIC DNA]</scope>
    <source>
        <strain evidence="2 3">KCTC 33808</strain>
    </source>
</reference>
<dbReference type="SUPFAM" id="SSF55797">
    <property type="entry name" value="PR-1-like"/>
    <property type="match status" value="1"/>
</dbReference>
<protein>
    <recommendedName>
        <fullName evidence="4">ATP/GTP-binding protein</fullName>
    </recommendedName>
</protein>
<proteinExistence type="predicted"/>
<accession>A0A4Q9KEU1</accession>
<evidence type="ECO:0000256" key="1">
    <source>
        <dbReference type="SAM" id="MobiDB-lite"/>
    </source>
</evidence>
<dbReference type="InterPro" id="IPR035940">
    <property type="entry name" value="CAP_sf"/>
</dbReference>
<name>A0A4Q9KEU1_9ACTN</name>
<dbReference type="EMBL" id="SDMQ01000007">
    <property type="protein sequence ID" value="TBT84608.1"/>
    <property type="molecule type" value="Genomic_DNA"/>
</dbReference>
<dbReference type="OrthoDB" id="3381577at2"/>
<dbReference type="AlphaFoldDB" id="A0A4Q9KEU1"/>
<dbReference type="Proteomes" id="UP000292373">
    <property type="component" value="Unassembled WGS sequence"/>
</dbReference>
<sequence length="90" mass="9988">MARRPSKHLRPARPLSTSLARAETKRDGAWVVQAMVGGRSTKQYTCPDCHRSIPAGAAHVVAWPRTPHVGAASAVDDRRHWHTACWNRRG</sequence>
<feature type="compositionally biased region" description="Basic residues" evidence="1">
    <location>
        <begin position="1"/>
        <end position="11"/>
    </location>
</feature>
<evidence type="ECO:0008006" key="4">
    <source>
        <dbReference type="Google" id="ProtNLM"/>
    </source>
</evidence>